<keyword evidence="2" id="KW-1185">Reference proteome</keyword>
<reference evidence="2" key="1">
    <citation type="journal article" date="2017" name="Genome Biol.">
        <title>Comparative genomics reveals high biological diversity and specific adaptations in the industrially and medically important fungal genus Aspergillus.</title>
        <authorList>
            <person name="de Vries R.P."/>
            <person name="Riley R."/>
            <person name="Wiebenga A."/>
            <person name="Aguilar-Osorio G."/>
            <person name="Amillis S."/>
            <person name="Uchima C.A."/>
            <person name="Anderluh G."/>
            <person name="Asadollahi M."/>
            <person name="Askin M."/>
            <person name="Barry K."/>
            <person name="Battaglia E."/>
            <person name="Bayram O."/>
            <person name="Benocci T."/>
            <person name="Braus-Stromeyer S.A."/>
            <person name="Caldana C."/>
            <person name="Canovas D."/>
            <person name="Cerqueira G.C."/>
            <person name="Chen F."/>
            <person name="Chen W."/>
            <person name="Choi C."/>
            <person name="Clum A."/>
            <person name="Dos Santos R.A."/>
            <person name="Damasio A.R."/>
            <person name="Diallinas G."/>
            <person name="Emri T."/>
            <person name="Fekete E."/>
            <person name="Flipphi M."/>
            <person name="Freyberg S."/>
            <person name="Gallo A."/>
            <person name="Gournas C."/>
            <person name="Habgood R."/>
            <person name="Hainaut M."/>
            <person name="Harispe M.L."/>
            <person name="Henrissat B."/>
            <person name="Hilden K.S."/>
            <person name="Hope R."/>
            <person name="Hossain A."/>
            <person name="Karabika E."/>
            <person name="Karaffa L."/>
            <person name="Karanyi Z."/>
            <person name="Krasevec N."/>
            <person name="Kuo A."/>
            <person name="Kusch H."/>
            <person name="LaButti K."/>
            <person name="Lagendijk E.L."/>
            <person name="Lapidus A."/>
            <person name="Levasseur A."/>
            <person name="Lindquist E."/>
            <person name="Lipzen A."/>
            <person name="Logrieco A.F."/>
            <person name="MacCabe A."/>
            <person name="Maekelae M.R."/>
            <person name="Malavazi I."/>
            <person name="Melin P."/>
            <person name="Meyer V."/>
            <person name="Mielnichuk N."/>
            <person name="Miskei M."/>
            <person name="Molnar A.P."/>
            <person name="Mule G."/>
            <person name="Ngan C.Y."/>
            <person name="Orejas M."/>
            <person name="Orosz E."/>
            <person name="Ouedraogo J.P."/>
            <person name="Overkamp K.M."/>
            <person name="Park H.-S."/>
            <person name="Perrone G."/>
            <person name="Piumi F."/>
            <person name="Punt P.J."/>
            <person name="Ram A.F."/>
            <person name="Ramon A."/>
            <person name="Rauscher S."/>
            <person name="Record E."/>
            <person name="Riano-Pachon D.M."/>
            <person name="Robert V."/>
            <person name="Roehrig J."/>
            <person name="Ruller R."/>
            <person name="Salamov A."/>
            <person name="Salih N.S."/>
            <person name="Samson R.A."/>
            <person name="Sandor E."/>
            <person name="Sanguinetti M."/>
            <person name="Schuetze T."/>
            <person name="Sepcic K."/>
            <person name="Shelest E."/>
            <person name="Sherlock G."/>
            <person name="Sophianopoulou V."/>
            <person name="Squina F.M."/>
            <person name="Sun H."/>
            <person name="Susca A."/>
            <person name="Todd R.B."/>
            <person name="Tsang A."/>
            <person name="Unkles S.E."/>
            <person name="van de Wiele N."/>
            <person name="van Rossen-Uffink D."/>
            <person name="Oliveira J.V."/>
            <person name="Vesth T.C."/>
            <person name="Visser J."/>
            <person name="Yu J.-H."/>
            <person name="Zhou M."/>
            <person name="Andersen M.R."/>
            <person name="Archer D.B."/>
            <person name="Baker S.E."/>
            <person name="Benoit I."/>
            <person name="Brakhage A.A."/>
            <person name="Braus G.H."/>
            <person name="Fischer R."/>
            <person name="Frisvad J.C."/>
            <person name="Goldman G.H."/>
            <person name="Houbraken J."/>
            <person name="Oakley B."/>
            <person name="Pocsi I."/>
            <person name="Scazzocchio C."/>
            <person name="Seiboth B."/>
            <person name="vanKuyk P.A."/>
            <person name="Wortman J."/>
            <person name="Dyer P.S."/>
            <person name="Grigoriev I.V."/>
        </authorList>
    </citation>
    <scope>NUCLEOTIDE SEQUENCE [LARGE SCALE GENOMIC DNA]</scope>
    <source>
        <strain evidence="2">DTO 134E9</strain>
    </source>
</reference>
<evidence type="ECO:0000313" key="1">
    <source>
        <dbReference type="EMBL" id="OJJ38665.1"/>
    </source>
</evidence>
<dbReference type="EMBL" id="KV878210">
    <property type="protein sequence ID" value="OJJ38665.1"/>
    <property type="molecule type" value="Genomic_DNA"/>
</dbReference>
<dbReference type="OrthoDB" id="5371738at2759"/>
<proteinExistence type="predicted"/>
<dbReference type="STRING" id="1073089.A0A1L9RUS0"/>
<sequence length="707" mass="80482">MERIEEWKEIHHDKIQDIFDIFDKGYGSAPDAQNEYISRLMADYRVDRNHAKAELEKHHGDLEAANRACAEHARLAKTRLETEAVIPTRDTRRPPDVTPRDRVIPVLGVDESSPSSQAACPSLGDGWMVSDFYMWMHVLQGMGKSQEWITSMTPKYLIEKYGREDRTTMSSMENDEVGVEKPVQTKWSSGFVHGDPFEPRKVVLDGELLPLVQEKVTIGPKGKSLRDFFLQRLADIVTEAAASGDRVLIMIFAHGNYDTLGGLGIGMDSSEGRRDPNGFITPKHIKSILLPFPHTKVTIYMTSCYSGHWVETTEFQAIDLHPAVLAAAEKEQESFGLVWSNSQRHAAGLFSSATIGEIVKEPATLPPDTDADTSREYREVTTALVAEMHRLCPPINITSGWGSSPVFTDNESHAKFWKRPGYSLDVYKRNYDRLRTIPASDRRRELETELVDRNDPEILAWQERHPGVLDEDYLKATGGYGATRRGLLSFSSMNYLVTMYFRSKPGFHTMEHRHLMHSIRAFYSKELDHDRALTLRYLLVGRLQANKQANQGAQLLGLYRLPPIEKWTLSHTSKCYDYHLFCQFSWQIADSRLFHLEPMSDGTRGFYYRKPSQYVAAAMALAGYDKSDVTAAIEKLWDARRNNLADQVGLDLMKSVQCSKLITDIRSILRQSWRTSPHRQSHSALSSSSEVSHWKLFREFLTSSTRP</sequence>
<evidence type="ECO:0000313" key="2">
    <source>
        <dbReference type="Proteomes" id="UP000184383"/>
    </source>
</evidence>
<dbReference type="VEuPathDB" id="FungiDB:ASPWEDRAFT_168565"/>
<dbReference type="GeneID" id="63746157"/>
<accession>A0A1L9RUS0</accession>
<dbReference type="RefSeq" id="XP_040692341.1">
    <property type="nucleotide sequence ID" value="XM_040830309.1"/>
</dbReference>
<gene>
    <name evidence="1" type="ORF">ASPWEDRAFT_168565</name>
</gene>
<protein>
    <submittedName>
        <fullName evidence="1">Uncharacterized protein</fullName>
    </submittedName>
</protein>
<organism evidence="1 2">
    <name type="scientific">Aspergillus wentii DTO 134E9</name>
    <dbReference type="NCBI Taxonomy" id="1073089"/>
    <lineage>
        <taxon>Eukaryota</taxon>
        <taxon>Fungi</taxon>
        <taxon>Dikarya</taxon>
        <taxon>Ascomycota</taxon>
        <taxon>Pezizomycotina</taxon>
        <taxon>Eurotiomycetes</taxon>
        <taxon>Eurotiomycetidae</taxon>
        <taxon>Eurotiales</taxon>
        <taxon>Aspergillaceae</taxon>
        <taxon>Aspergillus</taxon>
        <taxon>Aspergillus subgen. Cremei</taxon>
    </lineage>
</organism>
<name>A0A1L9RUS0_ASPWE</name>
<dbReference type="Proteomes" id="UP000184383">
    <property type="component" value="Unassembled WGS sequence"/>
</dbReference>
<dbReference type="AlphaFoldDB" id="A0A1L9RUS0"/>